<dbReference type="Pfam" id="PF04548">
    <property type="entry name" value="AIG1"/>
    <property type="match status" value="1"/>
</dbReference>
<keyword evidence="2" id="KW-0547">Nucleotide-binding</keyword>
<proteinExistence type="inferred from homology"/>
<keyword evidence="3" id="KW-0342">GTP-binding</keyword>
<dbReference type="PANTHER" id="PTHR10903:SF170">
    <property type="entry name" value="GTPASE IMAP FAMILY MEMBER 7"/>
    <property type="match status" value="1"/>
</dbReference>
<name>A0A7M4G394_CROPO</name>
<comment type="similarity">
    <text evidence="1">Belongs to the TRAFAC class TrmE-Era-EngA-EngB-Septin-like GTPase superfamily. AIG1/Toc34/Toc159-like paraseptin GTPase family. IAN subfamily.</text>
</comment>
<reference evidence="5" key="1">
    <citation type="submission" date="2025-08" db="UniProtKB">
        <authorList>
            <consortium name="Ensembl"/>
        </authorList>
    </citation>
    <scope>IDENTIFICATION</scope>
</reference>
<evidence type="ECO:0000313" key="6">
    <source>
        <dbReference type="Proteomes" id="UP000594220"/>
    </source>
</evidence>
<dbReference type="OMA" id="QEISHCI"/>
<organism evidence="5 6">
    <name type="scientific">Crocodylus porosus</name>
    <name type="common">Saltwater crocodile</name>
    <name type="synonym">Estuarine crocodile</name>
    <dbReference type="NCBI Taxonomy" id="8502"/>
    <lineage>
        <taxon>Eukaryota</taxon>
        <taxon>Metazoa</taxon>
        <taxon>Chordata</taxon>
        <taxon>Craniata</taxon>
        <taxon>Vertebrata</taxon>
        <taxon>Euteleostomi</taxon>
        <taxon>Archelosauria</taxon>
        <taxon>Archosauria</taxon>
        <taxon>Crocodylia</taxon>
        <taxon>Longirostres</taxon>
        <taxon>Crocodylidae</taxon>
        <taxon>Crocodylus</taxon>
    </lineage>
</organism>
<dbReference type="PROSITE" id="PS51720">
    <property type="entry name" value="G_AIG1"/>
    <property type="match status" value="1"/>
</dbReference>
<dbReference type="Ensembl" id="ENSCPRT00005031572.1">
    <property type="protein sequence ID" value="ENSCPRP00005027027.1"/>
    <property type="gene ID" value="ENSCPRG00005018722.1"/>
</dbReference>
<protein>
    <recommendedName>
        <fullName evidence="4">AIG1-type G domain-containing protein</fullName>
    </recommendedName>
</protein>
<reference evidence="5" key="2">
    <citation type="submission" date="2025-09" db="UniProtKB">
        <authorList>
            <consortium name="Ensembl"/>
        </authorList>
    </citation>
    <scope>IDENTIFICATION</scope>
</reference>
<keyword evidence="6" id="KW-1185">Reference proteome</keyword>
<dbReference type="PANTHER" id="PTHR10903">
    <property type="entry name" value="GTPASE, IMAP FAMILY MEMBER-RELATED"/>
    <property type="match status" value="1"/>
</dbReference>
<evidence type="ECO:0000256" key="1">
    <source>
        <dbReference type="ARBA" id="ARBA00008535"/>
    </source>
</evidence>
<dbReference type="SUPFAM" id="SSF52540">
    <property type="entry name" value="P-loop containing nucleoside triphosphate hydrolases"/>
    <property type="match status" value="1"/>
</dbReference>
<accession>A0A7M4G394</accession>
<evidence type="ECO:0000256" key="2">
    <source>
        <dbReference type="ARBA" id="ARBA00022741"/>
    </source>
</evidence>
<dbReference type="InterPro" id="IPR006703">
    <property type="entry name" value="G_AIG1"/>
</dbReference>
<dbReference type="GO" id="GO:0005525">
    <property type="term" value="F:GTP binding"/>
    <property type="evidence" value="ECO:0007669"/>
    <property type="project" value="UniProtKB-KW"/>
</dbReference>
<dbReference type="InterPro" id="IPR027417">
    <property type="entry name" value="P-loop_NTPase"/>
</dbReference>
<dbReference type="AlphaFoldDB" id="A0A7M4G394"/>
<evidence type="ECO:0000313" key="5">
    <source>
        <dbReference type="Ensembl" id="ENSCPRP00005027027.1"/>
    </source>
</evidence>
<dbReference type="Gene3D" id="3.40.50.300">
    <property type="entry name" value="P-loop containing nucleotide triphosphate hydrolases"/>
    <property type="match status" value="1"/>
</dbReference>
<feature type="domain" description="AIG1-type G" evidence="4">
    <location>
        <begin position="7"/>
        <end position="204"/>
    </location>
</feature>
<evidence type="ECO:0000256" key="3">
    <source>
        <dbReference type="ARBA" id="ARBA00023134"/>
    </source>
</evidence>
<sequence length="204" mass="22779">QADPHKLIRAENQTYGENWSREKRHWNTILGKRVFNSRAGAKSVAETCAKARCTWKGKKVVVIDTPAFYDTTDSDRDPSQEISHCIQLSSPGPHALVLVVQLGYCSEKDKKSVEKVQEIFGEAALKHAIVLFTRKEELADDPLSEYIGALGKADLQQLIQACGNRYCAFSKEGNVTSYNVQLAKRNTYRHVPNLCTFFAGKVGC</sequence>
<dbReference type="GeneTree" id="ENSGT00940000154844"/>
<dbReference type="FunFam" id="3.40.50.300:FF:000366">
    <property type="entry name" value="GTPase, IMAP family member 2"/>
    <property type="match status" value="1"/>
</dbReference>
<dbReference type="Proteomes" id="UP000594220">
    <property type="component" value="Unplaced"/>
</dbReference>
<dbReference type="InterPro" id="IPR045058">
    <property type="entry name" value="GIMA/IAN/Toc"/>
</dbReference>
<evidence type="ECO:0000259" key="4">
    <source>
        <dbReference type="PROSITE" id="PS51720"/>
    </source>
</evidence>